<organism evidence="2">
    <name type="scientific">Amphimedon queenslandica</name>
    <name type="common">Sponge</name>
    <dbReference type="NCBI Taxonomy" id="400682"/>
    <lineage>
        <taxon>Eukaryota</taxon>
        <taxon>Metazoa</taxon>
        <taxon>Porifera</taxon>
        <taxon>Demospongiae</taxon>
        <taxon>Heteroscleromorpha</taxon>
        <taxon>Haplosclerida</taxon>
        <taxon>Niphatidae</taxon>
        <taxon>Amphimedon</taxon>
    </lineage>
</organism>
<feature type="region of interest" description="Disordered" evidence="1">
    <location>
        <begin position="222"/>
        <end position="289"/>
    </location>
</feature>
<proteinExistence type="predicted"/>
<evidence type="ECO:0000313" key="2">
    <source>
        <dbReference type="EnsemblMetazoa" id="Aqu2.1.38703_001"/>
    </source>
</evidence>
<dbReference type="AlphaFoldDB" id="A0A1X7VFE7"/>
<dbReference type="OrthoDB" id="438188at2759"/>
<sequence>MRGKLAELVFDFQKVVEKSTVNIEDLKQYVILYHPDEQYRDELRKARDINAVFAVIRSKFCSLFNYTVLLRIAEKFNLPDGFEVIQRYEAEEENYRRILSSSALADELQKENELLHQNLSHTKAIILRLQRWSRPPALTVDEFHEVIKDIFADLGDLLHLLKVEAGSIIITMCAPERVTGTLIALAKRKIAYLKDIGVTWLTIGNTLIINDIEDTEELSHDVMEQEIEDKPSSPSPIKENSSDNVNQLPSSPIGAVTGTVSQLSRPTVQAVADDGGDDTDQGMGTDSATPIYTPTWRNYPFTPREVMIIGSFGDHNNWLEQQHIISPKILTTELSDEWRKEEIEKIAGLYSRNPDQYHIKSVHYDLPGEERTKEYYMEAIKRLFINCKQDGVTLRYTGHGEKDTGNWCFKDGVISFNDIFELYINHFKGKPLSITSDCSYSGNWINECGK</sequence>
<name>A0A1X7VFE7_AMPQE</name>
<dbReference type="EnsemblMetazoa" id="Aqu2.1.38703_001">
    <property type="protein sequence ID" value="Aqu2.1.38703_001"/>
    <property type="gene ID" value="Aqu2.1.38703"/>
</dbReference>
<evidence type="ECO:0000256" key="1">
    <source>
        <dbReference type="SAM" id="MobiDB-lite"/>
    </source>
</evidence>
<feature type="compositionally biased region" description="Basic and acidic residues" evidence="1">
    <location>
        <begin position="222"/>
        <end position="231"/>
    </location>
</feature>
<feature type="compositionally biased region" description="Polar residues" evidence="1">
    <location>
        <begin position="258"/>
        <end position="267"/>
    </location>
</feature>
<reference evidence="2" key="1">
    <citation type="submission" date="2017-05" db="UniProtKB">
        <authorList>
            <consortium name="EnsemblMetazoa"/>
        </authorList>
    </citation>
    <scope>IDENTIFICATION</scope>
</reference>
<protein>
    <submittedName>
        <fullName evidence="2">Uncharacterized protein</fullName>
    </submittedName>
</protein>
<feature type="compositionally biased region" description="Polar residues" evidence="1">
    <location>
        <begin position="238"/>
        <end position="250"/>
    </location>
</feature>
<dbReference type="InParanoid" id="A0A1X7VFE7"/>
<accession>A0A1X7VFE7</accession>